<evidence type="ECO:0000313" key="2">
    <source>
        <dbReference type="EMBL" id="OAA57957.1"/>
    </source>
</evidence>
<dbReference type="AlphaFoldDB" id="A0A167QTT7"/>
<proteinExistence type="predicted"/>
<keyword evidence="3" id="KW-1185">Reference proteome</keyword>
<organism evidence="2 3">
    <name type="scientific">Niveomyces insectorum RCEF 264</name>
    <dbReference type="NCBI Taxonomy" id="1081102"/>
    <lineage>
        <taxon>Eukaryota</taxon>
        <taxon>Fungi</taxon>
        <taxon>Dikarya</taxon>
        <taxon>Ascomycota</taxon>
        <taxon>Pezizomycotina</taxon>
        <taxon>Sordariomycetes</taxon>
        <taxon>Hypocreomycetidae</taxon>
        <taxon>Hypocreales</taxon>
        <taxon>Cordycipitaceae</taxon>
        <taxon>Niveomyces</taxon>
    </lineage>
</organism>
<reference evidence="2 3" key="1">
    <citation type="journal article" date="2016" name="Genome Biol. Evol.">
        <title>Divergent and convergent evolution of fungal pathogenicity.</title>
        <authorList>
            <person name="Shang Y."/>
            <person name="Xiao G."/>
            <person name="Zheng P."/>
            <person name="Cen K."/>
            <person name="Zhan S."/>
            <person name="Wang C."/>
        </authorList>
    </citation>
    <scope>NUCLEOTIDE SEQUENCE [LARGE SCALE GENOMIC DNA]</scope>
    <source>
        <strain evidence="2 3">RCEF 264</strain>
    </source>
</reference>
<name>A0A167QTT7_9HYPO</name>
<evidence type="ECO:0000256" key="1">
    <source>
        <dbReference type="SAM" id="MobiDB-lite"/>
    </source>
</evidence>
<evidence type="ECO:0000313" key="3">
    <source>
        <dbReference type="Proteomes" id="UP000076874"/>
    </source>
</evidence>
<dbReference type="EMBL" id="AZHD01000013">
    <property type="protein sequence ID" value="OAA57957.1"/>
    <property type="molecule type" value="Genomic_DNA"/>
</dbReference>
<comment type="caution">
    <text evidence="2">The sequence shown here is derived from an EMBL/GenBank/DDBJ whole genome shotgun (WGS) entry which is preliminary data.</text>
</comment>
<dbReference type="Proteomes" id="UP000076874">
    <property type="component" value="Unassembled WGS sequence"/>
</dbReference>
<feature type="region of interest" description="Disordered" evidence="1">
    <location>
        <begin position="1"/>
        <end position="29"/>
    </location>
</feature>
<protein>
    <submittedName>
        <fullName evidence="2">Uncharacterized protein</fullName>
    </submittedName>
</protein>
<sequence length="177" mass="19651">MELQNRKRPATDAAAADPSCIGGAAPPTTKKAKVWCPDSSGDDHTVFIDAQAYPPAFRYDRSVVYLTGRAPEELVRVVALPQDRPGPGLVPGLPLAVLRNHVLDSRHQTLVSTPYDSDSGKGLIEMDLTHIQEVPALSAVCLCGRRRWWWCSRSSRRAGKIIEVSQQQQKQKKQRKR</sequence>
<accession>A0A167QTT7</accession>
<gene>
    <name evidence="2" type="ORF">SPI_06842</name>
</gene>